<reference evidence="7 8" key="1">
    <citation type="submission" date="2006-03" db="EMBL/GenBank/DDBJ databases">
        <authorList>
            <person name="Giovannoni S.J."/>
            <person name="Cho J.-C."/>
            <person name="Ferriera S."/>
            <person name="Johnson J."/>
            <person name="Kravitz S."/>
            <person name="Halpern A."/>
            <person name="Remington K."/>
            <person name="Beeson K."/>
            <person name="Tran B."/>
            <person name="Rogers Y.-H."/>
            <person name="Friedman R."/>
            <person name="Venter J.C."/>
        </authorList>
    </citation>
    <scope>NUCLEOTIDE SEQUENCE [LARGE SCALE GENOMIC DNA]</scope>
    <source>
        <strain evidence="7 8">HTCC2207</strain>
    </source>
</reference>
<dbReference type="SUPFAM" id="SSF100934">
    <property type="entry name" value="Heat shock protein 70kD (HSP70), C-terminal subdomain"/>
    <property type="match status" value="1"/>
</dbReference>
<dbReference type="Gene3D" id="1.20.1270.10">
    <property type="match status" value="1"/>
</dbReference>
<dbReference type="InterPro" id="IPR029047">
    <property type="entry name" value="HSP70_peptide-bd_sf"/>
</dbReference>
<dbReference type="HOGENOM" id="CLU_005965_2_1_6"/>
<dbReference type="InterPro" id="IPR029048">
    <property type="entry name" value="HSP70_C_sf"/>
</dbReference>
<dbReference type="HAMAP" id="MF_00679">
    <property type="entry name" value="HscA"/>
    <property type="match status" value="1"/>
</dbReference>
<evidence type="ECO:0000313" key="7">
    <source>
        <dbReference type="EMBL" id="EAS46004.1"/>
    </source>
</evidence>
<dbReference type="InterPro" id="IPR018181">
    <property type="entry name" value="Heat_shock_70_CS"/>
</dbReference>
<dbReference type="Gene3D" id="3.90.640.10">
    <property type="entry name" value="Actin, Chain A, domain 4"/>
    <property type="match status" value="1"/>
</dbReference>
<keyword evidence="3 5" id="KW-0067">ATP-binding</keyword>
<comment type="caution">
    <text evidence="7">The sequence shown here is derived from an EMBL/GenBank/DDBJ whole genome shotgun (WGS) entry which is preliminary data.</text>
</comment>
<dbReference type="OrthoDB" id="9766019at2"/>
<dbReference type="GO" id="GO:0016226">
    <property type="term" value="P:iron-sulfur cluster assembly"/>
    <property type="evidence" value="ECO:0007669"/>
    <property type="project" value="InterPro"/>
</dbReference>
<proteinExistence type="inferred from homology"/>
<protein>
    <recommendedName>
        <fullName evidence="5">Chaperone protein HscA homolog</fullName>
    </recommendedName>
</protein>
<comment type="function">
    <text evidence="5">Chaperone involved in the maturation of iron-sulfur cluster-containing proteins. Has a low intrinsic ATPase activity which is markedly stimulated by HscB.</text>
</comment>
<dbReference type="STRING" id="314287.GB2207_07397"/>
<dbReference type="CDD" id="cd10236">
    <property type="entry name" value="ASKHA_NBD_HSP70_HscA"/>
    <property type="match status" value="1"/>
</dbReference>
<keyword evidence="2 5" id="KW-0547">Nucleotide-binding</keyword>
<dbReference type="PROSITE" id="PS00329">
    <property type="entry name" value="HSP70_2"/>
    <property type="match status" value="1"/>
</dbReference>
<dbReference type="PROSITE" id="PS00297">
    <property type="entry name" value="HSP70_1"/>
    <property type="match status" value="1"/>
</dbReference>
<dbReference type="Pfam" id="PF00012">
    <property type="entry name" value="HSP70"/>
    <property type="match status" value="1"/>
</dbReference>
<comment type="similarity">
    <text evidence="1 5 6">Belongs to the heat shock protein 70 family.</text>
</comment>
<dbReference type="GO" id="GO:0051082">
    <property type="term" value="F:unfolded protein binding"/>
    <property type="evidence" value="ECO:0007669"/>
    <property type="project" value="InterPro"/>
</dbReference>
<dbReference type="SUPFAM" id="SSF100920">
    <property type="entry name" value="Heat shock protein 70kD (HSP70), peptide-binding domain"/>
    <property type="match status" value="1"/>
</dbReference>
<keyword evidence="8" id="KW-1185">Reference proteome</keyword>
<dbReference type="InterPro" id="IPR042039">
    <property type="entry name" value="HscA_NBD"/>
</dbReference>
<dbReference type="Proteomes" id="UP000005555">
    <property type="component" value="Unassembled WGS sequence"/>
</dbReference>
<evidence type="ECO:0000313" key="8">
    <source>
        <dbReference type="Proteomes" id="UP000005555"/>
    </source>
</evidence>
<dbReference type="GO" id="GO:0016887">
    <property type="term" value="F:ATP hydrolysis activity"/>
    <property type="evidence" value="ECO:0007669"/>
    <property type="project" value="UniProtKB-UniRule"/>
</dbReference>
<dbReference type="FunFam" id="3.30.420.40:FF:000020">
    <property type="entry name" value="Chaperone protein HscA homolog"/>
    <property type="match status" value="1"/>
</dbReference>
<dbReference type="InterPro" id="IPR043129">
    <property type="entry name" value="ATPase_NBD"/>
</dbReference>
<dbReference type="GO" id="GO:0005524">
    <property type="term" value="F:ATP binding"/>
    <property type="evidence" value="ECO:0007669"/>
    <property type="project" value="UniProtKB-KW"/>
</dbReference>
<accession>Q1YP42</accession>
<keyword evidence="4 5" id="KW-0143">Chaperone</keyword>
<dbReference type="EMBL" id="AAPI01000012">
    <property type="protein sequence ID" value="EAS46004.1"/>
    <property type="molecule type" value="Genomic_DNA"/>
</dbReference>
<dbReference type="PANTHER" id="PTHR19375">
    <property type="entry name" value="HEAT SHOCK PROTEIN 70KDA"/>
    <property type="match status" value="1"/>
</dbReference>
<evidence type="ECO:0000256" key="3">
    <source>
        <dbReference type="ARBA" id="ARBA00022840"/>
    </source>
</evidence>
<dbReference type="GO" id="GO:0140662">
    <property type="term" value="F:ATP-dependent protein folding chaperone"/>
    <property type="evidence" value="ECO:0007669"/>
    <property type="project" value="InterPro"/>
</dbReference>
<evidence type="ECO:0000256" key="4">
    <source>
        <dbReference type="ARBA" id="ARBA00023186"/>
    </source>
</evidence>
<dbReference type="InterPro" id="IPR013126">
    <property type="entry name" value="Hsp_70_fam"/>
</dbReference>
<dbReference type="FunFam" id="3.30.420.40:FF:000046">
    <property type="entry name" value="Chaperone protein HscA"/>
    <property type="match status" value="1"/>
</dbReference>
<organism evidence="7 8">
    <name type="scientific">gamma proteobacterium HTCC2207</name>
    <dbReference type="NCBI Taxonomy" id="314287"/>
    <lineage>
        <taxon>Bacteria</taxon>
        <taxon>Pseudomonadati</taxon>
        <taxon>Pseudomonadota</taxon>
        <taxon>Gammaproteobacteria</taxon>
        <taxon>Cellvibrionales</taxon>
        <taxon>Porticoccaceae</taxon>
        <taxon>SAR92 clade</taxon>
    </lineage>
</organism>
<name>Q1YP42_9GAMM</name>
<gene>
    <name evidence="5" type="primary">hscA</name>
    <name evidence="7" type="ORF">GB2207_07397</name>
</gene>
<sequence>MALLQISEPGQSPQPHQRKHAVGIDLGTTNSLVAAVRSGSPETLADEQGRHLLPSVVHYYKDGVSCIGYEAAEHNVSDPLNTLTSVKRLMGRGLEDVKTFGGQLPYEFAAVDGGMPKIVTAAGSVSPIQVSAEILRKLAGRAEIALDGMLDGAVITVPAYFDDAQRQATKDAATLAGIKVLRLLNEPTAAAIAYGLDQREDSTIAVYDLGGGTFDISILRLSRGVFEVLATGGDSALGGDDFDRAIAEWIRQQVGMDESLDPTEQRILMETAKSAKEELTDQDTVEIEVLDWQGVLTRDQLNTLIDPLIDKTLRAAKKSLRDAGASSDQINEVILVGGSTRTPRVHEKVEQLFNRQPHSNLDPDRVVAMGAALQAEVLVGNKSGDDMLLLDVIPLSLGIETMGGLIEKIIHRNTTIPVSKAQEFTTFKDGQTAMAIHVLQGERELASDSRSLARFELRDIPPMVAGGAIIRVSYQVDADGLLSVNAREMISGVESHIEVKPSYGLSENDITSMLQDSFSYAKDDMKARALREQQVEADRMIEDLGAALAKDGLALLDEAEYNCLEVAVKELQIVRDSSTEHRVLMRQIESVGKVSEEFAARRMDASIKNALAGQSLDDVENTL</sequence>
<dbReference type="SUPFAM" id="SSF53067">
    <property type="entry name" value="Actin-like ATPase domain"/>
    <property type="match status" value="2"/>
</dbReference>
<dbReference type="AlphaFoldDB" id="Q1YP42"/>
<evidence type="ECO:0000256" key="6">
    <source>
        <dbReference type="RuleBase" id="RU003322"/>
    </source>
</evidence>
<dbReference type="PRINTS" id="PR00301">
    <property type="entry name" value="HEATSHOCK70"/>
</dbReference>
<dbReference type="Gene3D" id="3.30.420.40">
    <property type="match status" value="2"/>
</dbReference>
<dbReference type="InterPro" id="IPR010236">
    <property type="entry name" value="ISC_FeS_clus_asmbl_HscA"/>
</dbReference>
<dbReference type="NCBIfam" id="NF003520">
    <property type="entry name" value="PRK05183.1"/>
    <property type="match status" value="1"/>
</dbReference>
<evidence type="ECO:0000256" key="2">
    <source>
        <dbReference type="ARBA" id="ARBA00022741"/>
    </source>
</evidence>
<dbReference type="NCBIfam" id="TIGR01991">
    <property type="entry name" value="HscA"/>
    <property type="match status" value="1"/>
</dbReference>
<dbReference type="eggNOG" id="COG0443">
    <property type="taxonomic scope" value="Bacteria"/>
</dbReference>
<evidence type="ECO:0000256" key="1">
    <source>
        <dbReference type="ARBA" id="ARBA00007381"/>
    </source>
</evidence>
<evidence type="ECO:0000256" key="5">
    <source>
        <dbReference type="HAMAP-Rule" id="MF_00679"/>
    </source>
</evidence>
<dbReference type="FunFam" id="2.60.34.10:FF:000005">
    <property type="entry name" value="Chaperone protein HscA homolog"/>
    <property type="match status" value="1"/>
</dbReference>
<dbReference type="Gene3D" id="2.60.34.10">
    <property type="entry name" value="Substrate Binding Domain Of DNAk, Chain A, domain 1"/>
    <property type="match status" value="1"/>
</dbReference>